<dbReference type="InterPro" id="IPR003593">
    <property type="entry name" value="AAA+_ATPase"/>
</dbReference>
<dbReference type="InterPro" id="IPR005670">
    <property type="entry name" value="PstB-like"/>
</dbReference>
<dbReference type="InterPro" id="IPR003439">
    <property type="entry name" value="ABC_transporter-like_ATP-bd"/>
</dbReference>
<reference evidence="5 6" key="1">
    <citation type="journal article" date="2016" name="Nat. Commun.">
        <title>Thousands of microbial genomes shed light on interconnected biogeochemical processes in an aquifer system.</title>
        <authorList>
            <person name="Anantharaman K."/>
            <person name="Brown C.T."/>
            <person name="Hug L.A."/>
            <person name="Sharon I."/>
            <person name="Castelle C.J."/>
            <person name="Probst A.J."/>
            <person name="Thomas B.C."/>
            <person name="Singh A."/>
            <person name="Wilkins M.J."/>
            <person name="Karaoz U."/>
            <person name="Brodie E.L."/>
            <person name="Williams K.H."/>
            <person name="Hubbard S.S."/>
            <person name="Banfield J.F."/>
        </authorList>
    </citation>
    <scope>NUCLEOTIDE SEQUENCE [LARGE SCALE GENOMIC DNA]</scope>
</reference>
<dbReference type="Gene3D" id="3.40.50.300">
    <property type="entry name" value="P-loop containing nucleotide triphosphate hydrolases"/>
    <property type="match status" value="1"/>
</dbReference>
<protein>
    <submittedName>
        <fullName evidence="5">Phosphate ABC transporter ATP-binding protein</fullName>
    </submittedName>
</protein>
<dbReference type="PROSITE" id="PS00211">
    <property type="entry name" value="ABC_TRANSPORTER_1"/>
    <property type="match status" value="1"/>
</dbReference>
<evidence type="ECO:0000313" key="5">
    <source>
        <dbReference type="EMBL" id="OGF18504.1"/>
    </source>
</evidence>
<dbReference type="SUPFAM" id="SSF52540">
    <property type="entry name" value="P-loop containing nucleoside triphosphate hydrolases"/>
    <property type="match status" value="1"/>
</dbReference>
<dbReference type="Proteomes" id="UP000177878">
    <property type="component" value="Unassembled WGS sequence"/>
</dbReference>
<accession>A0A1F5RVR1</accession>
<evidence type="ECO:0000256" key="3">
    <source>
        <dbReference type="ARBA" id="ARBA00022840"/>
    </source>
</evidence>
<dbReference type="Pfam" id="PF00005">
    <property type="entry name" value="ABC_tran"/>
    <property type="match status" value="1"/>
</dbReference>
<evidence type="ECO:0000313" key="6">
    <source>
        <dbReference type="Proteomes" id="UP000177878"/>
    </source>
</evidence>
<organism evidence="5 6">
    <name type="scientific">Candidatus Falkowbacteria bacterium RIFCSPLOWO2_02_FULL_45_15</name>
    <dbReference type="NCBI Taxonomy" id="1797988"/>
    <lineage>
        <taxon>Bacteria</taxon>
        <taxon>Candidatus Falkowiibacteriota</taxon>
    </lineage>
</organism>
<dbReference type="GO" id="GO:0005315">
    <property type="term" value="F:phosphate transmembrane transporter activity"/>
    <property type="evidence" value="ECO:0007669"/>
    <property type="project" value="InterPro"/>
</dbReference>
<dbReference type="GO" id="GO:0005524">
    <property type="term" value="F:ATP binding"/>
    <property type="evidence" value="ECO:0007669"/>
    <property type="project" value="UniProtKB-KW"/>
</dbReference>
<dbReference type="PANTHER" id="PTHR43423:SF1">
    <property type="entry name" value="ABC TRANSPORTER I FAMILY MEMBER 17"/>
    <property type="match status" value="1"/>
</dbReference>
<dbReference type="AlphaFoldDB" id="A0A1F5RVR1"/>
<evidence type="ECO:0000256" key="1">
    <source>
        <dbReference type="ARBA" id="ARBA00022448"/>
    </source>
</evidence>
<dbReference type="GO" id="GO:0016887">
    <property type="term" value="F:ATP hydrolysis activity"/>
    <property type="evidence" value="ECO:0007669"/>
    <property type="project" value="InterPro"/>
</dbReference>
<dbReference type="InterPro" id="IPR017871">
    <property type="entry name" value="ABC_transporter-like_CS"/>
</dbReference>
<dbReference type="InterPro" id="IPR027417">
    <property type="entry name" value="P-loop_NTPase"/>
</dbReference>
<proteinExistence type="predicted"/>
<keyword evidence="2" id="KW-0547">Nucleotide-binding</keyword>
<keyword evidence="3 5" id="KW-0067">ATP-binding</keyword>
<dbReference type="GO" id="GO:0035435">
    <property type="term" value="P:phosphate ion transmembrane transport"/>
    <property type="evidence" value="ECO:0007669"/>
    <property type="project" value="InterPro"/>
</dbReference>
<gene>
    <name evidence="5" type="primary">pstB</name>
    <name evidence="5" type="ORF">A3I35_04255</name>
</gene>
<sequence length="276" mass="30779">MDTVIAVKNLNVWYNHSVHAVKNVSIDIPRHTVVALIGPSGCGKSTFLRSLNRLLDTMENTNIEGEVIFNGKNIYHGDVDVTALRKQIGMVFQNPTPFPKSIYDNIAYGPLVNNEVGGYWGLSGIIKKFKKRKSASEVEASKDKLDGIVRESLKEAALWGEVKDRLFKSAYGLSGGQQQRLCIARAIAVKPEVILLDEPTSDLDPMATKKIEELVLKLKDSYTVIIVTHNIQQASRISDYVAFFHLGELVEYDTKKNIFTNPRHQLTAAYVKGEFG</sequence>
<keyword evidence="1" id="KW-0813">Transport</keyword>
<dbReference type="PROSITE" id="PS50893">
    <property type="entry name" value="ABC_TRANSPORTER_2"/>
    <property type="match status" value="1"/>
</dbReference>
<comment type="caution">
    <text evidence="5">The sequence shown here is derived from an EMBL/GenBank/DDBJ whole genome shotgun (WGS) entry which is preliminary data.</text>
</comment>
<dbReference type="SMART" id="SM00382">
    <property type="entry name" value="AAA"/>
    <property type="match status" value="1"/>
</dbReference>
<dbReference type="CDD" id="cd03260">
    <property type="entry name" value="ABC_PstB_phosphate_transporter"/>
    <property type="match status" value="1"/>
</dbReference>
<dbReference type="PANTHER" id="PTHR43423">
    <property type="entry name" value="ABC TRANSPORTER I FAMILY MEMBER 17"/>
    <property type="match status" value="1"/>
</dbReference>
<name>A0A1F5RVR1_9BACT</name>
<evidence type="ECO:0000256" key="2">
    <source>
        <dbReference type="ARBA" id="ARBA00022741"/>
    </source>
</evidence>
<dbReference type="EMBL" id="MFFV01000055">
    <property type="protein sequence ID" value="OGF18504.1"/>
    <property type="molecule type" value="Genomic_DNA"/>
</dbReference>
<feature type="domain" description="ABC transporter" evidence="4">
    <location>
        <begin position="5"/>
        <end position="271"/>
    </location>
</feature>
<dbReference type="STRING" id="1797988.A3I35_04255"/>
<evidence type="ECO:0000259" key="4">
    <source>
        <dbReference type="PROSITE" id="PS50893"/>
    </source>
</evidence>
<dbReference type="GO" id="GO:0016020">
    <property type="term" value="C:membrane"/>
    <property type="evidence" value="ECO:0007669"/>
    <property type="project" value="InterPro"/>
</dbReference>